<protein>
    <submittedName>
        <fullName evidence="2">(wild Malaysian banana) hypothetical protein</fullName>
    </submittedName>
</protein>
<dbReference type="EnsemblPlants" id="Ma00_t05070.1">
    <property type="protein sequence ID" value="Ma00_p05070.1"/>
    <property type="gene ID" value="Ma00_g05070"/>
</dbReference>
<feature type="compositionally biased region" description="Basic and acidic residues" evidence="1">
    <location>
        <begin position="32"/>
        <end position="44"/>
    </location>
</feature>
<dbReference type="Proteomes" id="UP000012960">
    <property type="component" value="Unplaced"/>
</dbReference>
<gene>
    <name evidence="2" type="ORF">GSMUA_25400.1</name>
</gene>
<dbReference type="InParanoid" id="A0A804HNG3"/>
<dbReference type="EMBL" id="HG996473">
    <property type="protein sequence ID" value="CAG1858098.1"/>
    <property type="molecule type" value="Genomic_DNA"/>
</dbReference>
<name>A0A804HNG3_MUSAM</name>
<organism evidence="3 4">
    <name type="scientific">Musa acuminata subsp. malaccensis</name>
    <name type="common">Wild banana</name>
    <name type="synonym">Musa malaccensis</name>
    <dbReference type="NCBI Taxonomy" id="214687"/>
    <lineage>
        <taxon>Eukaryota</taxon>
        <taxon>Viridiplantae</taxon>
        <taxon>Streptophyta</taxon>
        <taxon>Embryophyta</taxon>
        <taxon>Tracheophyta</taxon>
        <taxon>Spermatophyta</taxon>
        <taxon>Magnoliopsida</taxon>
        <taxon>Liliopsida</taxon>
        <taxon>Zingiberales</taxon>
        <taxon>Musaceae</taxon>
        <taxon>Musa</taxon>
    </lineage>
</organism>
<dbReference type="Gramene" id="Ma00_t05070.1">
    <property type="protein sequence ID" value="Ma00_p05070.1"/>
    <property type="gene ID" value="Ma00_g05070"/>
</dbReference>
<evidence type="ECO:0000256" key="1">
    <source>
        <dbReference type="SAM" id="MobiDB-lite"/>
    </source>
</evidence>
<evidence type="ECO:0000313" key="3">
    <source>
        <dbReference type="EnsemblPlants" id="Ma00_p05070.1"/>
    </source>
</evidence>
<dbReference type="AlphaFoldDB" id="A0A804HNG3"/>
<reference evidence="3" key="2">
    <citation type="submission" date="2021-05" db="UniProtKB">
        <authorList>
            <consortium name="EnsemblPlants"/>
        </authorList>
    </citation>
    <scope>IDENTIFICATION</scope>
    <source>
        <strain evidence="3">subsp. malaccensis</strain>
    </source>
</reference>
<feature type="compositionally biased region" description="Basic and acidic residues" evidence="1">
    <location>
        <begin position="1"/>
        <end position="19"/>
    </location>
</feature>
<feature type="region of interest" description="Disordered" evidence="1">
    <location>
        <begin position="1"/>
        <end position="48"/>
    </location>
</feature>
<feature type="compositionally biased region" description="Basic residues" evidence="1">
    <location>
        <begin position="20"/>
        <end position="31"/>
    </location>
</feature>
<evidence type="ECO:0000313" key="2">
    <source>
        <dbReference type="EMBL" id="CAG1858098.1"/>
    </source>
</evidence>
<keyword evidence="4" id="KW-1185">Reference proteome</keyword>
<accession>A0A804HNG3</accession>
<evidence type="ECO:0000313" key="4">
    <source>
        <dbReference type="Proteomes" id="UP000012960"/>
    </source>
</evidence>
<reference evidence="2" key="1">
    <citation type="submission" date="2021-03" db="EMBL/GenBank/DDBJ databases">
        <authorList>
            <consortium name="Genoscope - CEA"/>
            <person name="William W."/>
        </authorList>
    </citation>
    <scope>NUCLEOTIDE SEQUENCE</scope>
    <source>
        <strain evidence="2">Doubled-haploid Pahang</strain>
    </source>
</reference>
<proteinExistence type="predicted"/>
<sequence>MAMIKKSVEDEKKKKQDKKEKKRHKDHHHSRSKDDKRSLRRYSDSETSQRLFSLLWRLVYTKLIYERLAFMTVR</sequence>